<evidence type="ECO:0000313" key="2">
    <source>
        <dbReference type="Proteomes" id="UP000828390"/>
    </source>
</evidence>
<protein>
    <submittedName>
        <fullName evidence="1">Uncharacterized protein</fullName>
    </submittedName>
</protein>
<keyword evidence="2" id="KW-1185">Reference proteome</keyword>
<sequence length="64" mass="7464">MGAQELTEQYGNYFKMLYPQSDNPQFDNEWKQLVEDRVRYVMSTFAANSFVTILPEDVHAAITD</sequence>
<dbReference type="AlphaFoldDB" id="A0A9D3Y5A3"/>
<evidence type="ECO:0000313" key="1">
    <source>
        <dbReference type="EMBL" id="KAH3692008.1"/>
    </source>
</evidence>
<proteinExistence type="predicted"/>
<gene>
    <name evidence="1" type="ORF">DPMN_194883</name>
</gene>
<organism evidence="1 2">
    <name type="scientific">Dreissena polymorpha</name>
    <name type="common">Zebra mussel</name>
    <name type="synonym">Mytilus polymorpha</name>
    <dbReference type="NCBI Taxonomy" id="45954"/>
    <lineage>
        <taxon>Eukaryota</taxon>
        <taxon>Metazoa</taxon>
        <taxon>Spiralia</taxon>
        <taxon>Lophotrochozoa</taxon>
        <taxon>Mollusca</taxon>
        <taxon>Bivalvia</taxon>
        <taxon>Autobranchia</taxon>
        <taxon>Heteroconchia</taxon>
        <taxon>Euheterodonta</taxon>
        <taxon>Imparidentia</taxon>
        <taxon>Neoheterodontei</taxon>
        <taxon>Myida</taxon>
        <taxon>Dreissenoidea</taxon>
        <taxon>Dreissenidae</taxon>
        <taxon>Dreissena</taxon>
    </lineage>
</organism>
<reference evidence="1" key="2">
    <citation type="submission" date="2020-11" db="EMBL/GenBank/DDBJ databases">
        <authorList>
            <person name="McCartney M.A."/>
            <person name="Auch B."/>
            <person name="Kono T."/>
            <person name="Mallez S."/>
            <person name="Becker A."/>
            <person name="Gohl D.M."/>
            <person name="Silverstein K.A.T."/>
            <person name="Koren S."/>
            <person name="Bechman K.B."/>
            <person name="Herman A."/>
            <person name="Abrahante J.E."/>
            <person name="Garbe J."/>
        </authorList>
    </citation>
    <scope>NUCLEOTIDE SEQUENCE</scope>
    <source>
        <strain evidence="1">Duluth1</strain>
        <tissue evidence="1">Whole animal</tissue>
    </source>
</reference>
<dbReference type="Proteomes" id="UP000828390">
    <property type="component" value="Unassembled WGS sequence"/>
</dbReference>
<name>A0A9D3Y5A3_DREPO</name>
<comment type="caution">
    <text evidence="1">The sequence shown here is derived from an EMBL/GenBank/DDBJ whole genome shotgun (WGS) entry which is preliminary data.</text>
</comment>
<accession>A0A9D3Y5A3</accession>
<dbReference type="EMBL" id="JAIWYP010000026">
    <property type="protein sequence ID" value="KAH3692008.1"/>
    <property type="molecule type" value="Genomic_DNA"/>
</dbReference>
<reference evidence="1" key="1">
    <citation type="journal article" date="2019" name="bioRxiv">
        <title>The Genome of the Zebra Mussel, Dreissena polymorpha: A Resource for Invasive Species Research.</title>
        <authorList>
            <person name="McCartney M.A."/>
            <person name="Auch B."/>
            <person name="Kono T."/>
            <person name="Mallez S."/>
            <person name="Zhang Y."/>
            <person name="Obille A."/>
            <person name="Becker A."/>
            <person name="Abrahante J.E."/>
            <person name="Garbe J."/>
            <person name="Badalamenti J.P."/>
            <person name="Herman A."/>
            <person name="Mangelson H."/>
            <person name="Liachko I."/>
            <person name="Sullivan S."/>
            <person name="Sone E.D."/>
            <person name="Koren S."/>
            <person name="Silverstein K.A.T."/>
            <person name="Beckman K.B."/>
            <person name="Gohl D.M."/>
        </authorList>
    </citation>
    <scope>NUCLEOTIDE SEQUENCE</scope>
    <source>
        <strain evidence="1">Duluth1</strain>
        <tissue evidence="1">Whole animal</tissue>
    </source>
</reference>